<dbReference type="SMART" id="SM00869">
    <property type="entry name" value="Autotransporter"/>
    <property type="match status" value="1"/>
</dbReference>
<dbReference type="PROSITE" id="PS51208">
    <property type="entry name" value="AUTOTRANSPORTER"/>
    <property type="match status" value="1"/>
</dbReference>
<evidence type="ECO:0000259" key="1">
    <source>
        <dbReference type="PROSITE" id="PS51208"/>
    </source>
</evidence>
<dbReference type="EMBL" id="WNKS01000001">
    <property type="protein sequence ID" value="MTV29827.1"/>
    <property type="molecule type" value="Genomic_DNA"/>
</dbReference>
<dbReference type="SUPFAM" id="SSF103515">
    <property type="entry name" value="Autotransporter"/>
    <property type="match status" value="1"/>
</dbReference>
<name>A0A6N8DHU8_RHOAC</name>
<protein>
    <submittedName>
        <fullName evidence="2">Autotransporter domain-containing protein</fullName>
    </submittedName>
</protein>
<reference evidence="2 3" key="1">
    <citation type="submission" date="2019-11" db="EMBL/GenBank/DDBJ databases">
        <title>Whole-genome sequence of a Rhodoblastus acidophilus DSM 142.</title>
        <authorList>
            <person name="Kyndt J.A."/>
            <person name="Meyer T.E."/>
        </authorList>
    </citation>
    <scope>NUCLEOTIDE SEQUENCE [LARGE SCALE GENOMIC DNA]</scope>
    <source>
        <strain evidence="2 3">DSM 142</strain>
    </source>
</reference>
<dbReference type="AlphaFoldDB" id="A0A6N8DHU8"/>
<dbReference type="Proteomes" id="UP000439113">
    <property type="component" value="Unassembled WGS sequence"/>
</dbReference>
<dbReference type="OrthoDB" id="7195851at2"/>
<feature type="domain" description="Autotransporter" evidence="1">
    <location>
        <begin position="968"/>
        <end position="1248"/>
    </location>
</feature>
<accession>A0A6N8DHU8</accession>
<dbReference type="InterPro" id="IPR036709">
    <property type="entry name" value="Autotransporte_beta_dom_sf"/>
</dbReference>
<dbReference type="InterPro" id="IPR005546">
    <property type="entry name" value="Autotransporte_beta"/>
</dbReference>
<organism evidence="2 3">
    <name type="scientific">Rhodoblastus acidophilus</name>
    <name type="common">Rhodopseudomonas acidophila</name>
    <dbReference type="NCBI Taxonomy" id="1074"/>
    <lineage>
        <taxon>Bacteria</taxon>
        <taxon>Pseudomonadati</taxon>
        <taxon>Pseudomonadota</taxon>
        <taxon>Alphaproteobacteria</taxon>
        <taxon>Hyphomicrobiales</taxon>
        <taxon>Rhodoblastaceae</taxon>
        <taxon>Rhodoblastus</taxon>
    </lineage>
</organism>
<evidence type="ECO:0000313" key="2">
    <source>
        <dbReference type="EMBL" id="MTV29827.1"/>
    </source>
</evidence>
<dbReference type="Pfam" id="PF03797">
    <property type="entry name" value="Autotransporter"/>
    <property type="match status" value="1"/>
</dbReference>
<dbReference type="Gene3D" id="2.40.128.130">
    <property type="entry name" value="Autotransporter beta-domain"/>
    <property type="match status" value="1"/>
</dbReference>
<sequence length="1248" mass="120566">MLICEQMPGCSTTRRARPILPTTHWQTNQMNTSRPLLACCSLSAILIGGGAPAALAQSLPGGCYAGPFPHSNAAAIHCIQASGISVAGDIANEATGAVTPGSPLGVGILVRNAAVSGSVANAGVIAAPTGVSLVNARVAGSLSSSGTISGGVGLRLAGATVDGGVVSSGTVNATSAGILIDAGSAIRTDQPGVLVSGPTLLGGISNAGTISARQWGVVAAYASTFSGGVKNSGAITATMDTVNGYPAVGVAAFNSGAVSGGLSNAKTGVIAVTAAVTASGISVWNVSSFSGGMSNAGVISVTEINAGGRIAGAAGLDVGSYNTGSGALGGSLFTGGIANSGWIDVVVFNSGVITGGAAGGLSLHGVSTFTGGVVNSRDGVVIVDFTNDVGGTSVGAAGLGVRGTRATALSTNTARFEGGVLNAGTIGVNVVNRGTVAFGLAGVAVKNFVSSSGGVSNEAGGRIAVEVANTGAGGNIYGVGVGGPVTGSSAISIETYAGGVSNAGVIAVTASNAGTVNNVAGVSVSNVSRFDGGLTNSGGISVAVSGPGAYSGDVAGLRLAGVANWSGAVVNSGAISAPVGIDIGANVGFAAGSSIVNTGTIIGSVAAIDASAATSPVTISQAGGLLSGAVKLSAHADTLTVSGGTLAGDIVGQGAADTVNFAPGPGRTFTYGAPYGFSGVNQVNVASGTLTLNGANSATNVTVAPGAKLEVGDAAKASARLTSAGVDVFGVLAGHGAVSGPVKLESGATLAPGGSVGALTVNGDVAFASGATYAIALSPTAASKTQVNGAAILGGATVSVTPGVLLGAHAAQTFTILTATAGLRDTFNPAVSVTQSGLMAAPNLGYDAKNVFLNIPAYIRWLDLAPAAPRNAISAANALNGYFLTGATPPAPIQGLGALSGAALNAAVNQVAGQQQGAAEPLAIKAGDLFLSLMLDPHADGRGAAAGSAMPSAEAPIRDGAAFQSIAPTANSPVFWAGGYGGGASYAGDAASGAARNVGSIYGYAAGADYRVEPNAVVGVAIGGGGTAFGLGQGRGGGSAQMVQAGVYGALHSGPAYVTGGLAFTAFDFATNRSLAGVGTQRGAFKAGMVSNRLEAGYAFPVYAALSVTPYAANQIQGLFLPGFGESFGADAAFSLNYGGRDAYDDRVELGARFDLLQPAFSSGLKIYGRLAWAHNFYNLGLSSVSFASFSAPSFLVCSAAPARDSALVTAGAEYSVGDGWTVSAKFEGEFARTANFYGATGQIRKAW</sequence>
<evidence type="ECO:0000313" key="3">
    <source>
        <dbReference type="Proteomes" id="UP000439113"/>
    </source>
</evidence>
<proteinExistence type="predicted"/>
<gene>
    <name evidence="2" type="ORF">GJ654_02325</name>
</gene>
<comment type="caution">
    <text evidence="2">The sequence shown here is derived from an EMBL/GenBank/DDBJ whole genome shotgun (WGS) entry which is preliminary data.</text>
</comment>